<comment type="caution">
    <text evidence="1">The sequence shown here is derived from an EMBL/GenBank/DDBJ whole genome shotgun (WGS) entry which is preliminary data.</text>
</comment>
<reference evidence="1" key="1">
    <citation type="journal article" date="2014" name="Front. Microbiol.">
        <title>High frequency of phylogenetically diverse reductive dehalogenase-homologous genes in deep subseafloor sedimentary metagenomes.</title>
        <authorList>
            <person name="Kawai M."/>
            <person name="Futagami T."/>
            <person name="Toyoda A."/>
            <person name="Takaki Y."/>
            <person name="Nishi S."/>
            <person name="Hori S."/>
            <person name="Arai W."/>
            <person name="Tsubouchi T."/>
            <person name="Morono Y."/>
            <person name="Uchiyama I."/>
            <person name="Ito T."/>
            <person name="Fujiyama A."/>
            <person name="Inagaki F."/>
            <person name="Takami H."/>
        </authorList>
    </citation>
    <scope>NUCLEOTIDE SEQUENCE</scope>
    <source>
        <strain evidence="1">Expedition CK06-06</strain>
    </source>
</reference>
<dbReference type="AlphaFoldDB" id="X1J553"/>
<accession>X1J553</accession>
<name>X1J553_9ZZZZ</name>
<dbReference type="EMBL" id="BARU01025308">
    <property type="protein sequence ID" value="GAH64908.1"/>
    <property type="molecule type" value="Genomic_DNA"/>
</dbReference>
<protein>
    <submittedName>
        <fullName evidence="1">Uncharacterized protein</fullName>
    </submittedName>
</protein>
<organism evidence="1">
    <name type="scientific">marine sediment metagenome</name>
    <dbReference type="NCBI Taxonomy" id="412755"/>
    <lineage>
        <taxon>unclassified sequences</taxon>
        <taxon>metagenomes</taxon>
        <taxon>ecological metagenomes</taxon>
    </lineage>
</organism>
<evidence type="ECO:0000313" key="1">
    <source>
        <dbReference type="EMBL" id="GAH64908.1"/>
    </source>
</evidence>
<gene>
    <name evidence="1" type="ORF">S03H2_40792</name>
</gene>
<proteinExistence type="predicted"/>
<feature type="non-terminal residue" evidence="1">
    <location>
        <position position="1"/>
    </location>
</feature>
<sequence>AILNSLVANAYVAAHEHGRHVTNATLSSIPLPTLDSDGKRQVGARIQEYRDTVNAGAWERASVTLLEIDALVTAAYRLSDEHERLLLRYFRGSKRPLPEVLAGREYSPARLGEGVTFDELFAITKGWEITNTRRCKLIEKRLRSKLTEAESEELEHLQTLADKRLQLLAPLPTGELDEVLESIHG</sequence>